<dbReference type="InterPro" id="IPR012337">
    <property type="entry name" value="RNaseH-like_sf"/>
</dbReference>
<dbReference type="GO" id="GO:0003676">
    <property type="term" value="F:nucleic acid binding"/>
    <property type="evidence" value="ECO:0007669"/>
    <property type="project" value="InterPro"/>
</dbReference>
<name>A0A2S2KRJ4_9ARCH</name>
<dbReference type="PROSITE" id="PS50994">
    <property type="entry name" value="INTEGRASE"/>
    <property type="match status" value="1"/>
</dbReference>
<protein>
    <recommendedName>
        <fullName evidence="6">Transposase</fullName>
    </recommendedName>
</protein>
<dbReference type="InterPro" id="IPR036280">
    <property type="entry name" value="Multihaem_cyt_sf"/>
</dbReference>
<dbReference type="InterPro" id="IPR032874">
    <property type="entry name" value="DDE_dom"/>
</dbReference>
<evidence type="ECO:0008006" key="6">
    <source>
        <dbReference type="Google" id="ProtNLM"/>
    </source>
</evidence>
<keyword evidence="5" id="KW-1185">Reference proteome</keyword>
<dbReference type="Gene3D" id="3.30.420.10">
    <property type="entry name" value="Ribonuclease H-like superfamily/Ribonuclease H"/>
    <property type="match status" value="1"/>
</dbReference>
<dbReference type="EMBL" id="BGKI01000004">
    <property type="protein sequence ID" value="GBH34269.1"/>
    <property type="molecule type" value="Genomic_DNA"/>
</dbReference>
<evidence type="ECO:0000256" key="1">
    <source>
        <dbReference type="PROSITE-ProRule" id="PRU00325"/>
    </source>
</evidence>
<dbReference type="InterPro" id="IPR052183">
    <property type="entry name" value="IS_Transposase"/>
</dbReference>
<keyword evidence="1" id="KW-0862">Zinc</keyword>
<dbReference type="RefSeq" id="WP_225866863.1">
    <property type="nucleotide sequence ID" value="NZ_AP026695.1"/>
</dbReference>
<dbReference type="SUPFAM" id="SSF48695">
    <property type="entry name" value="Multiheme cytochromes"/>
    <property type="match status" value="1"/>
</dbReference>
<dbReference type="Pfam" id="PF13610">
    <property type="entry name" value="DDE_Tnp_IS240"/>
    <property type="match status" value="1"/>
</dbReference>
<dbReference type="InterPro" id="IPR007527">
    <property type="entry name" value="Znf_SWIM"/>
</dbReference>
<proteinExistence type="predicted"/>
<dbReference type="GO" id="GO:0008270">
    <property type="term" value="F:zinc ion binding"/>
    <property type="evidence" value="ECO:0007669"/>
    <property type="project" value="UniProtKB-KW"/>
</dbReference>
<organism evidence="4 5">
    <name type="scientific">Nitrosopumilus zosterae</name>
    <dbReference type="NCBI Taxonomy" id="718286"/>
    <lineage>
        <taxon>Archaea</taxon>
        <taxon>Nitrososphaerota</taxon>
        <taxon>Nitrososphaeria</taxon>
        <taxon>Nitrosopumilales</taxon>
        <taxon>Nitrosopumilaceae</taxon>
        <taxon>Nitrosopumilus</taxon>
    </lineage>
</organism>
<keyword evidence="1" id="KW-0863">Zinc-finger</keyword>
<sequence>MKNKREQKGKEIALKSDLIRVSDIHYKVHSQTSKRKYDVVKVGNSWTCNCADHKFRKVCCKHIHAIEISIKIRQEVRQQNKITIPSITISNCKFCHSDNVKKFGIRKNKSGNIQRFVCSDCHKTFSINLGFERMKSTPQSITSALQLYFTGESLRGVTKFLKLQGTNVSHVTVYNWITKYTELMQKYIDKIVPNVGDAWHADEIYMKIHGDLKYVFALMDQETRYWIAQEVADRKEGHDARGLLQKSKEVTQAKPKVFITDGLGSYHEAYKKEFWSLKREDRTLHIRHIHLQGDRNNNIQERLNGEIRDREKVMRGLKKMDTPILTGYQIYHNYLRPHMGLEGKTPAQACGIEIEGSNKWLTLIQNATDLNRSLIKK</sequence>
<feature type="domain" description="Integrase catalytic" evidence="3">
    <location>
        <begin position="189"/>
        <end position="354"/>
    </location>
</feature>
<accession>A0A2S2KRJ4</accession>
<feature type="domain" description="SWIM-type" evidence="2">
    <location>
        <begin position="26"/>
        <end position="71"/>
    </location>
</feature>
<dbReference type="Proteomes" id="UP000245829">
    <property type="component" value="Unassembled WGS sequence"/>
</dbReference>
<dbReference type="PROSITE" id="PS50966">
    <property type="entry name" value="ZF_SWIM"/>
    <property type="match status" value="1"/>
</dbReference>
<evidence type="ECO:0000259" key="3">
    <source>
        <dbReference type="PROSITE" id="PS50994"/>
    </source>
</evidence>
<dbReference type="PANTHER" id="PTHR35528:SF3">
    <property type="entry name" value="BLL1675 PROTEIN"/>
    <property type="match status" value="1"/>
</dbReference>
<dbReference type="SUPFAM" id="SSF53098">
    <property type="entry name" value="Ribonuclease H-like"/>
    <property type="match status" value="1"/>
</dbReference>
<evidence type="ECO:0000313" key="4">
    <source>
        <dbReference type="EMBL" id="GBH34269.1"/>
    </source>
</evidence>
<comment type="caution">
    <text evidence="4">The sequence shown here is derived from an EMBL/GenBank/DDBJ whole genome shotgun (WGS) entry which is preliminary data.</text>
</comment>
<gene>
    <name evidence="4" type="ORF">NZNM25_10600</name>
</gene>
<dbReference type="GeneID" id="76208601"/>
<evidence type="ECO:0000259" key="2">
    <source>
        <dbReference type="PROSITE" id="PS50966"/>
    </source>
</evidence>
<dbReference type="InterPro" id="IPR036397">
    <property type="entry name" value="RNaseH_sf"/>
</dbReference>
<reference evidence="4 5" key="1">
    <citation type="submission" date="2018-05" db="EMBL/GenBank/DDBJ databases">
        <title>genome sequencing of Nitrosopumilus sp. NM25.</title>
        <authorList>
            <person name="Mori K."/>
            <person name="Nakagawa T."/>
        </authorList>
    </citation>
    <scope>NUCLEOTIDE SEQUENCE [LARGE SCALE GENOMIC DNA]</scope>
    <source>
        <strain evidence="4 5">NM25</strain>
    </source>
</reference>
<dbReference type="AlphaFoldDB" id="A0A2S2KRJ4"/>
<keyword evidence="1" id="KW-0479">Metal-binding</keyword>
<dbReference type="InterPro" id="IPR001584">
    <property type="entry name" value="Integrase_cat-core"/>
</dbReference>
<evidence type="ECO:0000313" key="5">
    <source>
        <dbReference type="Proteomes" id="UP000245829"/>
    </source>
</evidence>
<dbReference type="GO" id="GO:0015074">
    <property type="term" value="P:DNA integration"/>
    <property type="evidence" value="ECO:0007669"/>
    <property type="project" value="InterPro"/>
</dbReference>
<dbReference type="PANTHER" id="PTHR35528">
    <property type="entry name" value="BLL1675 PROTEIN"/>
    <property type="match status" value="1"/>
</dbReference>